<keyword evidence="3" id="KW-1185">Reference proteome</keyword>
<evidence type="ECO:0000256" key="1">
    <source>
        <dbReference type="SAM" id="Phobius"/>
    </source>
</evidence>
<sequence length="108" mass="11717">MATTASVASALAPAKPSNTCEKVTMIPSATCSRGRWCRGRILRSFLQRRRSLILLPLFAILLPPSALLSTTASNKCKHSLVCSVITLSTVFHGLRQPKPPPRIFGCIQ</sequence>
<dbReference type="EMBL" id="MU155405">
    <property type="protein sequence ID" value="KAF9473964.1"/>
    <property type="molecule type" value="Genomic_DNA"/>
</dbReference>
<reference evidence="2" key="1">
    <citation type="submission" date="2020-11" db="EMBL/GenBank/DDBJ databases">
        <authorList>
            <consortium name="DOE Joint Genome Institute"/>
            <person name="Ahrendt S."/>
            <person name="Riley R."/>
            <person name="Andreopoulos W."/>
            <person name="Labutti K."/>
            <person name="Pangilinan J."/>
            <person name="Ruiz-Duenas F.J."/>
            <person name="Barrasa J.M."/>
            <person name="Sanchez-Garcia M."/>
            <person name="Camarero S."/>
            <person name="Miyauchi S."/>
            <person name="Serrano A."/>
            <person name="Linde D."/>
            <person name="Babiker R."/>
            <person name="Drula E."/>
            <person name="Ayuso-Fernandez I."/>
            <person name="Pacheco R."/>
            <person name="Padilla G."/>
            <person name="Ferreira P."/>
            <person name="Barriuso J."/>
            <person name="Kellner H."/>
            <person name="Castanera R."/>
            <person name="Alfaro M."/>
            <person name="Ramirez L."/>
            <person name="Pisabarro A.G."/>
            <person name="Kuo A."/>
            <person name="Tritt A."/>
            <person name="Lipzen A."/>
            <person name="He G."/>
            <person name="Yan M."/>
            <person name="Ng V."/>
            <person name="Cullen D."/>
            <person name="Martin F."/>
            <person name="Rosso M.-N."/>
            <person name="Henrissat B."/>
            <person name="Hibbett D."/>
            <person name="Martinez A.T."/>
            <person name="Grigoriev I.V."/>
        </authorList>
    </citation>
    <scope>NUCLEOTIDE SEQUENCE</scope>
    <source>
        <strain evidence="2">CIRM-BRFM 674</strain>
    </source>
</reference>
<proteinExistence type="predicted"/>
<evidence type="ECO:0000313" key="2">
    <source>
        <dbReference type="EMBL" id="KAF9473964.1"/>
    </source>
</evidence>
<organism evidence="2 3">
    <name type="scientific">Pholiota conissans</name>
    <dbReference type="NCBI Taxonomy" id="109636"/>
    <lineage>
        <taxon>Eukaryota</taxon>
        <taxon>Fungi</taxon>
        <taxon>Dikarya</taxon>
        <taxon>Basidiomycota</taxon>
        <taxon>Agaricomycotina</taxon>
        <taxon>Agaricomycetes</taxon>
        <taxon>Agaricomycetidae</taxon>
        <taxon>Agaricales</taxon>
        <taxon>Agaricineae</taxon>
        <taxon>Strophariaceae</taxon>
        <taxon>Pholiota</taxon>
    </lineage>
</organism>
<protein>
    <submittedName>
        <fullName evidence="2">Uncharacterized protein</fullName>
    </submittedName>
</protein>
<evidence type="ECO:0000313" key="3">
    <source>
        <dbReference type="Proteomes" id="UP000807469"/>
    </source>
</evidence>
<accession>A0A9P6CVA1</accession>
<keyword evidence="1" id="KW-0812">Transmembrane</keyword>
<comment type="caution">
    <text evidence="2">The sequence shown here is derived from an EMBL/GenBank/DDBJ whole genome shotgun (WGS) entry which is preliminary data.</text>
</comment>
<dbReference type="Proteomes" id="UP000807469">
    <property type="component" value="Unassembled WGS sequence"/>
</dbReference>
<dbReference type="AlphaFoldDB" id="A0A9P6CVA1"/>
<name>A0A9P6CVA1_9AGAR</name>
<gene>
    <name evidence="2" type="ORF">BDN70DRAFT_347197</name>
</gene>
<keyword evidence="1" id="KW-1133">Transmembrane helix</keyword>
<keyword evidence="1" id="KW-0472">Membrane</keyword>
<feature type="transmembrane region" description="Helical" evidence="1">
    <location>
        <begin position="52"/>
        <end position="72"/>
    </location>
</feature>